<evidence type="ECO:0000313" key="2">
    <source>
        <dbReference type="EMBL" id="BAD35434.1"/>
    </source>
</evidence>
<feature type="region of interest" description="Disordered" evidence="1">
    <location>
        <begin position="1"/>
        <end position="44"/>
    </location>
</feature>
<evidence type="ECO:0000256" key="1">
    <source>
        <dbReference type="SAM" id="MobiDB-lite"/>
    </source>
</evidence>
<accession>A0A0P0WYZ6</accession>
<proteinExistence type="predicted"/>
<feature type="compositionally biased region" description="Basic and acidic residues" evidence="1">
    <location>
        <begin position="18"/>
        <end position="29"/>
    </location>
</feature>
<sequence length="117" mass="13259">MESWRHQIWPSNTATVGVRHEQPHHPTERRGRRKRCNDATGEAGRRRLRLRTEATLPSHLACRHGSVNPYLLLATPSLPAAMMALQTTACPSRVSSSHIKLDFLTNSDRCVLPPYLR</sequence>
<reference evidence="3" key="2">
    <citation type="journal article" date="2008" name="Nucleic Acids Res.">
        <title>The rice annotation project database (RAP-DB): 2008 update.</title>
        <authorList>
            <consortium name="The rice annotation project (RAP)"/>
        </authorList>
    </citation>
    <scope>GENOME REANNOTATION</scope>
    <source>
        <strain evidence="3">cv. Nipponbare</strain>
    </source>
</reference>
<gene>
    <name evidence="2" type="primary">P0012B02.28</name>
</gene>
<dbReference type="AlphaFoldDB" id="A0A0P0WYZ6"/>
<reference evidence="3" key="1">
    <citation type="journal article" date="2005" name="Nature">
        <title>The map-based sequence of the rice genome.</title>
        <authorList>
            <consortium name="International rice genome sequencing project (IRGSP)"/>
            <person name="Matsumoto T."/>
            <person name="Wu J."/>
            <person name="Kanamori H."/>
            <person name="Katayose Y."/>
            <person name="Fujisawa M."/>
            <person name="Namiki N."/>
            <person name="Mizuno H."/>
            <person name="Yamamoto K."/>
            <person name="Antonio B.A."/>
            <person name="Baba T."/>
            <person name="Sakata K."/>
            <person name="Nagamura Y."/>
            <person name="Aoki H."/>
            <person name="Arikawa K."/>
            <person name="Arita K."/>
            <person name="Bito T."/>
            <person name="Chiden Y."/>
            <person name="Fujitsuka N."/>
            <person name="Fukunaka R."/>
            <person name="Hamada M."/>
            <person name="Harada C."/>
            <person name="Hayashi A."/>
            <person name="Hijishita S."/>
            <person name="Honda M."/>
            <person name="Hosokawa S."/>
            <person name="Ichikawa Y."/>
            <person name="Idonuma A."/>
            <person name="Iijima M."/>
            <person name="Ikeda M."/>
            <person name="Ikeno M."/>
            <person name="Ito K."/>
            <person name="Ito S."/>
            <person name="Ito T."/>
            <person name="Ito Y."/>
            <person name="Ito Y."/>
            <person name="Iwabuchi A."/>
            <person name="Kamiya K."/>
            <person name="Karasawa W."/>
            <person name="Kurita K."/>
            <person name="Katagiri S."/>
            <person name="Kikuta A."/>
            <person name="Kobayashi H."/>
            <person name="Kobayashi N."/>
            <person name="Machita K."/>
            <person name="Maehara T."/>
            <person name="Masukawa M."/>
            <person name="Mizubayashi T."/>
            <person name="Mukai Y."/>
            <person name="Nagasaki H."/>
            <person name="Nagata Y."/>
            <person name="Naito S."/>
            <person name="Nakashima M."/>
            <person name="Nakama Y."/>
            <person name="Nakamichi Y."/>
            <person name="Nakamura M."/>
            <person name="Meguro A."/>
            <person name="Negishi M."/>
            <person name="Ohta I."/>
            <person name="Ohta T."/>
            <person name="Okamoto M."/>
            <person name="Ono N."/>
            <person name="Saji S."/>
            <person name="Sakaguchi M."/>
            <person name="Sakai K."/>
            <person name="Shibata M."/>
            <person name="Shimokawa T."/>
            <person name="Song J."/>
            <person name="Takazaki Y."/>
            <person name="Terasawa K."/>
            <person name="Tsugane M."/>
            <person name="Tsuji K."/>
            <person name="Ueda S."/>
            <person name="Waki K."/>
            <person name="Yamagata H."/>
            <person name="Yamamoto M."/>
            <person name="Yamamoto S."/>
            <person name="Yamane H."/>
            <person name="Yoshiki S."/>
            <person name="Yoshihara R."/>
            <person name="Yukawa K."/>
            <person name="Zhong H."/>
            <person name="Yano M."/>
            <person name="Yuan Q."/>
            <person name="Ouyang S."/>
            <person name="Liu J."/>
            <person name="Jones K.M."/>
            <person name="Gansberger K."/>
            <person name="Moffat K."/>
            <person name="Hill J."/>
            <person name="Bera J."/>
            <person name="Fadrosh D."/>
            <person name="Jin S."/>
            <person name="Johri S."/>
            <person name="Kim M."/>
            <person name="Overton L."/>
            <person name="Reardon M."/>
            <person name="Tsitrin T."/>
            <person name="Vuong H."/>
            <person name="Weaver B."/>
            <person name="Ciecko A."/>
            <person name="Tallon L."/>
            <person name="Jackson J."/>
            <person name="Pai G."/>
            <person name="Aken S.V."/>
            <person name="Utterback T."/>
            <person name="Reidmuller S."/>
            <person name="Feldblyum T."/>
            <person name="Hsiao J."/>
            <person name="Zismann V."/>
            <person name="Iobst S."/>
            <person name="de Vazeille A.R."/>
            <person name="Buell C.R."/>
            <person name="Ying K."/>
            <person name="Li Y."/>
            <person name="Lu T."/>
            <person name="Huang Y."/>
            <person name="Zhao Q."/>
            <person name="Feng Q."/>
            <person name="Zhang L."/>
            <person name="Zhu J."/>
            <person name="Weng Q."/>
            <person name="Mu J."/>
            <person name="Lu Y."/>
            <person name="Fan D."/>
            <person name="Liu Y."/>
            <person name="Guan J."/>
            <person name="Zhang Y."/>
            <person name="Yu S."/>
            <person name="Liu X."/>
            <person name="Zhang Y."/>
            <person name="Hong G."/>
            <person name="Han B."/>
            <person name="Choisne N."/>
            <person name="Demange N."/>
            <person name="Orjeda G."/>
            <person name="Samain S."/>
            <person name="Cattolico L."/>
            <person name="Pelletier E."/>
            <person name="Couloux A."/>
            <person name="Segurens B."/>
            <person name="Wincker P."/>
            <person name="D'Hont A."/>
            <person name="Scarpelli C."/>
            <person name="Weissenbach J."/>
            <person name="Salanoubat M."/>
            <person name="Quetier F."/>
            <person name="Yu Y."/>
            <person name="Kim H.R."/>
            <person name="Rambo T."/>
            <person name="Currie J."/>
            <person name="Collura K."/>
            <person name="Luo M."/>
            <person name="Yang T."/>
            <person name="Ammiraju J.S.S."/>
            <person name="Engler F."/>
            <person name="Soderlund C."/>
            <person name="Wing R.A."/>
            <person name="Palmer L.E."/>
            <person name="de la Bastide M."/>
            <person name="Spiegel L."/>
            <person name="Nascimento L."/>
            <person name="Zutavern T."/>
            <person name="O'Shaughnessy A."/>
            <person name="Dike S."/>
            <person name="Dedhia N."/>
            <person name="Preston R."/>
            <person name="Balija V."/>
            <person name="McCombie W.R."/>
            <person name="Chow T."/>
            <person name="Chen H."/>
            <person name="Chung M."/>
            <person name="Chen C."/>
            <person name="Shaw J."/>
            <person name="Wu H."/>
            <person name="Hsiao K."/>
            <person name="Chao Y."/>
            <person name="Chu M."/>
            <person name="Cheng C."/>
            <person name="Hour A."/>
            <person name="Lee P."/>
            <person name="Lin S."/>
            <person name="Lin Y."/>
            <person name="Liou J."/>
            <person name="Liu S."/>
            <person name="Hsing Y."/>
            <person name="Raghuvanshi S."/>
            <person name="Mohanty A."/>
            <person name="Bharti A.K."/>
            <person name="Gaur A."/>
            <person name="Gupta V."/>
            <person name="Kumar D."/>
            <person name="Ravi V."/>
            <person name="Vij S."/>
            <person name="Kapur A."/>
            <person name="Khurana P."/>
            <person name="Khurana P."/>
            <person name="Khurana J.P."/>
            <person name="Tyagi A.K."/>
            <person name="Gaikwad K."/>
            <person name="Singh A."/>
            <person name="Dalal V."/>
            <person name="Srivastava S."/>
            <person name="Dixit A."/>
            <person name="Pal A.K."/>
            <person name="Ghazi I.A."/>
            <person name="Yadav M."/>
            <person name="Pandit A."/>
            <person name="Bhargava A."/>
            <person name="Sureshbabu K."/>
            <person name="Batra K."/>
            <person name="Sharma T.R."/>
            <person name="Mohapatra T."/>
            <person name="Singh N.K."/>
            <person name="Messing J."/>
            <person name="Nelson A.B."/>
            <person name="Fuks G."/>
            <person name="Kavchok S."/>
            <person name="Keizer G."/>
            <person name="Linton E."/>
            <person name="Llaca V."/>
            <person name="Song R."/>
            <person name="Tanyolac B."/>
            <person name="Young S."/>
            <person name="Ho-Il K."/>
            <person name="Hahn J.H."/>
            <person name="Sangsakoo G."/>
            <person name="Vanavichit A."/>
            <person name="de Mattos Luiz.A.T."/>
            <person name="Zimmer P.D."/>
            <person name="Malone G."/>
            <person name="Dellagostin O."/>
            <person name="de Oliveira A.C."/>
            <person name="Bevan M."/>
            <person name="Bancroft I."/>
            <person name="Minx P."/>
            <person name="Cordum H."/>
            <person name="Wilson R."/>
            <person name="Cheng Z."/>
            <person name="Jin W."/>
            <person name="Jiang J."/>
            <person name="Leong S.A."/>
            <person name="Iwama H."/>
            <person name="Gojobori T."/>
            <person name="Itoh T."/>
            <person name="Niimura Y."/>
            <person name="Fujii Y."/>
            <person name="Habara T."/>
            <person name="Sakai H."/>
            <person name="Sato Y."/>
            <person name="Wilson G."/>
            <person name="Kumar K."/>
            <person name="McCouch S."/>
            <person name="Juretic N."/>
            <person name="Hoen D."/>
            <person name="Wright S."/>
            <person name="Bruskiewich R."/>
            <person name="Bureau T."/>
            <person name="Miyao A."/>
            <person name="Hirochika H."/>
            <person name="Nishikawa T."/>
            <person name="Kadowaki K."/>
            <person name="Sugiura M."/>
            <person name="Burr B."/>
            <person name="Sasaki T."/>
        </authorList>
    </citation>
    <scope>NUCLEOTIDE SEQUENCE [LARGE SCALE GENOMIC DNA]</scope>
    <source>
        <strain evidence="3">cv. Nipponbare</strain>
    </source>
</reference>
<evidence type="ECO:0000313" key="3">
    <source>
        <dbReference type="Proteomes" id="UP000000763"/>
    </source>
</evidence>
<name>A0A0P0WYZ6_ORYSJ</name>
<dbReference type="EMBL" id="AP003609">
    <property type="protein sequence ID" value="BAD35434.1"/>
    <property type="molecule type" value="Genomic_DNA"/>
</dbReference>
<dbReference type="Proteomes" id="UP000000763">
    <property type="component" value="Chromosome 6"/>
</dbReference>
<protein>
    <submittedName>
        <fullName evidence="2">Uncharacterized protein</fullName>
    </submittedName>
</protein>
<organism evidence="2 3">
    <name type="scientific">Oryza sativa subsp. japonica</name>
    <name type="common">Rice</name>
    <dbReference type="NCBI Taxonomy" id="39947"/>
    <lineage>
        <taxon>Eukaryota</taxon>
        <taxon>Viridiplantae</taxon>
        <taxon>Streptophyta</taxon>
        <taxon>Embryophyta</taxon>
        <taxon>Tracheophyta</taxon>
        <taxon>Spermatophyta</taxon>
        <taxon>Magnoliopsida</taxon>
        <taxon>Liliopsida</taxon>
        <taxon>Poales</taxon>
        <taxon>Poaceae</taxon>
        <taxon>BOP clade</taxon>
        <taxon>Oryzoideae</taxon>
        <taxon>Oryzeae</taxon>
        <taxon>Oryzinae</taxon>
        <taxon>Oryza</taxon>
        <taxon>Oryza sativa</taxon>
    </lineage>
</organism>